<evidence type="ECO:0000256" key="1">
    <source>
        <dbReference type="SAM" id="MobiDB-lite"/>
    </source>
</evidence>
<name>A0A9P7GU55_9AGAR</name>
<proteinExistence type="predicted"/>
<organism evidence="2 3">
    <name type="scientific">Sphagnurus paluster</name>
    <dbReference type="NCBI Taxonomy" id="117069"/>
    <lineage>
        <taxon>Eukaryota</taxon>
        <taxon>Fungi</taxon>
        <taxon>Dikarya</taxon>
        <taxon>Basidiomycota</taxon>
        <taxon>Agaricomycotina</taxon>
        <taxon>Agaricomycetes</taxon>
        <taxon>Agaricomycetidae</taxon>
        <taxon>Agaricales</taxon>
        <taxon>Tricholomatineae</taxon>
        <taxon>Lyophyllaceae</taxon>
        <taxon>Sphagnurus</taxon>
    </lineage>
</organism>
<accession>A0A9P7GU55</accession>
<reference evidence="2" key="2">
    <citation type="submission" date="2021-10" db="EMBL/GenBank/DDBJ databases">
        <title>Phylogenomics reveals ancestral predisposition of the termite-cultivated fungus Termitomyces towards a domesticated lifestyle.</title>
        <authorList>
            <person name="Auxier B."/>
            <person name="Grum-Grzhimaylo A."/>
            <person name="Cardenas M.E."/>
            <person name="Lodge J.D."/>
            <person name="Laessoe T."/>
            <person name="Pedersen O."/>
            <person name="Smith M.E."/>
            <person name="Kuyper T.W."/>
            <person name="Franco-Molano E.A."/>
            <person name="Baroni T.J."/>
            <person name="Aanen D.K."/>
        </authorList>
    </citation>
    <scope>NUCLEOTIDE SEQUENCE</scope>
    <source>
        <strain evidence="2">D49</strain>
    </source>
</reference>
<dbReference type="AlphaFoldDB" id="A0A9P7GU55"/>
<dbReference type="OrthoDB" id="2971634at2759"/>
<comment type="caution">
    <text evidence="2">The sequence shown here is derived from an EMBL/GenBank/DDBJ whole genome shotgun (WGS) entry which is preliminary data.</text>
</comment>
<dbReference type="EMBL" id="JABCKI010000081">
    <property type="protein sequence ID" value="KAG5653007.1"/>
    <property type="molecule type" value="Genomic_DNA"/>
</dbReference>
<gene>
    <name evidence="2" type="ORF">H0H81_002699</name>
</gene>
<evidence type="ECO:0000313" key="3">
    <source>
        <dbReference type="Proteomes" id="UP000717328"/>
    </source>
</evidence>
<keyword evidence="3" id="KW-1185">Reference proteome</keyword>
<feature type="region of interest" description="Disordered" evidence="1">
    <location>
        <begin position="54"/>
        <end position="74"/>
    </location>
</feature>
<reference evidence="2" key="1">
    <citation type="submission" date="2021-02" db="EMBL/GenBank/DDBJ databases">
        <authorList>
            <person name="Nieuwenhuis M."/>
            <person name="Van De Peppel L.J.J."/>
        </authorList>
    </citation>
    <scope>NUCLEOTIDE SEQUENCE</scope>
    <source>
        <strain evidence="2">D49</strain>
    </source>
</reference>
<sequence length="288" mass="32362">MSLPEKLDDILALVEVRAPLTPSASPGSFEQADKEHAECQKKLQKIMQQLQLQHKAEESARRNATGESGEEGEGVQDRFTGIMSMVDATKVKVALPASFKDLLLAKMKNGRVSKHEDDRFGQLFIGYYGTDALWVRVFVFYYGLAPGDNKPCAVQAKVLDLMWPAVCDWENICDESEANNNDKDILLYTHQFLHSQWVGETTSSFVGYVLRTVQVLKFTIAWTGLDGKAGGKAWKSEYIEAACKLTHADVYQQCKLAGNQTAHYKKLDKKVKELLKVFWKSHSHDVEA</sequence>
<protein>
    <submittedName>
        <fullName evidence="2">Uncharacterized protein</fullName>
    </submittedName>
</protein>
<dbReference type="Proteomes" id="UP000717328">
    <property type="component" value="Unassembled WGS sequence"/>
</dbReference>
<evidence type="ECO:0000313" key="2">
    <source>
        <dbReference type="EMBL" id="KAG5653007.1"/>
    </source>
</evidence>